<proteinExistence type="predicted"/>
<dbReference type="PATRIC" id="fig|1225564.3.peg.4604"/>
<organism evidence="1 2">
    <name type="scientific">Microvirga vignae</name>
    <dbReference type="NCBI Taxonomy" id="1225564"/>
    <lineage>
        <taxon>Bacteria</taxon>
        <taxon>Pseudomonadati</taxon>
        <taxon>Pseudomonadota</taxon>
        <taxon>Alphaproteobacteria</taxon>
        <taxon>Hyphomicrobiales</taxon>
        <taxon>Methylobacteriaceae</taxon>
        <taxon>Microvirga</taxon>
    </lineage>
</organism>
<dbReference type="EMBL" id="LCYG01000043">
    <property type="protein sequence ID" value="KLK91893.1"/>
    <property type="molecule type" value="Genomic_DNA"/>
</dbReference>
<evidence type="ECO:0000313" key="2">
    <source>
        <dbReference type="Proteomes" id="UP000035489"/>
    </source>
</evidence>
<keyword evidence="2" id="KW-1185">Reference proteome</keyword>
<dbReference type="Proteomes" id="UP000035489">
    <property type="component" value="Unassembled WGS sequence"/>
</dbReference>
<accession>A0A0H1R9N7</accession>
<sequence length="148" mass="16375">MLVTFRKPVSHEHTYRIGVRAILGVRLTIVASVPAKLSVTGRIVGIASVPVHFGQRQHLTTEIVHAAQTRLPHEQQRFGRALTLLVIILLVSNPSALKSRVCKAFGSVNRAEKILLVRLELQRLSMLQREKAISLLLATLPLPVDLPC</sequence>
<dbReference type="AlphaFoldDB" id="A0A0H1R9N7"/>
<evidence type="ECO:0000313" key="1">
    <source>
        <dbReference type="EMBL" id="KLK91893.1"/>
    </source>
</evidence>
<comment type="caution">
    <text evidence="1">The sequence shown here is derived from an EMBL/GenBank/DDBJ whole genome shotgun (WGS) entry which is preliminary data.</text>
</comment>
<dbReference type="STRING" id="1225564.AA309_17460"/>
<name>A0A0H1R9N7_9HYPH</name>
<reference evidence="1 2" key="1">
    <citation type="submission" date="2015-05" db="EMBL/GenBank/DDBJ databases">
        <title>Draft genome sequence of Microvirga vignae strain BR3299, a novel nitrogen fixing bacteria isolated from Brazil semi-aired region.</title>
        <authorList>
            <person name="Zilli J.E."/>
            <person name="Passos S.R."/>
            <person name="Leite J."/>
            <person name="Baldani J.I."/>
            <person name="Xavier G.R."/>
            <person name="Rumjaneck N.G."/>
            <person name="Simoes-Araujo J.L."/>
        </authorList>
    </citation>
    <scope>NUCLEOTIDE SEQUENCE [LARGE SCALE GENOMIC DNA]</scope>
    <source>
        <strain evidence="1 2">BR3299</strain>
    </source>
</reference>
<protein>
    <submittedName>
        <fullName evidence="1">Uncharacterized protein</fullName>
    </submittedName>
</protein>
<gene>
    <name evidence="1" type="ORF">AA309_17460</name>
</gene>